<evidence type="ECO:0000256" key="3">
    <source>
        <dbReference type="ARBA" id="ARBA00022692"/>
    </source>
</evidence>
<comment type="similarity">
    <text evidence="2">Belongs to the GtrA family.</text>
</comment>
<comment type="caution">
    <text evidence="8">The sequence shown here is derived from an EMBL/GenBank/DDBJ whole genome shotgun (WGS) entry which is preliminary data.</text>
</comment>
<evidence type="ECO:0000256" key="5">
    <source>
        <dbReference type="ARBA" id="ARBA00023136"/>
    </source>
</evidence>
<evidence type="ECO:0000256" key="2">
    <source>
        <dbReference type="ARBA" id="ARBA00009399"/>
    </source>
</evidence>
<feature type="transmembrane region" description="Helical" evidence="6">
    <location>
        <begin position="111"/>
        <end position="134"/>
    </location>
</feature>
<feature type="transmembrane region" description="Helical" evidence="6">
    <location>
        <begin position="45"/>
        <end position="66"/>
    </location>
</feature>
<evidence type="ECO:0000256" key="6">
    <source>
        <dbReference type="SAM" id="Phobius"/>
    </source>
</evidence>
<comment type="subcellular location">
    <subcellularLocation>
        <location evidence="1">Membrane</location>
        <topology evidence="1">Multi-pass membrane protein</topology>
    </subcellularLocation>
</comment>
<dbReference type="GO" id="GO:0005886">
    <property type="term" value="C:plasma membrane"/>
    <property type="evidence" value="ECO:0007669"/>
    <property type="project" value="TreeGrafter"/>
</dbReference>
<gene>
    <name evidence="8" type="ORF">AUR64_14195</name>
</gene>
<dbReference type="AlphaFoldDB" id="A0A0W1R6X1"/>
<keyword evidence="4 6" id="KW-1133">Transmembrane helix</keyword>
<feature type="transmembrane region" description="Helical" evidence="6">
    <location>
        <begin position="87"/>
        <end position="105"/>
    </location>
</feature>
<dbReference type="PANTHER" id="PTHR38459:SF1">
    <property type="entry name" value="PROPHAGE BACTOPRENOL-LINKED GLUCOSE TRANSLOCASE HOMOLOG"/>
    <property type="match status" value="1"/>
</dbReference>
<dbReference type="InterPro" id="IPR051401">
    <property type="entry name" value="GtrA_CellWall_Glycosyl"/>
</dbReference>
<dbReference type="EMBL" id="LOPU01000029">
    <property type="protein sequence ID" value="KTG08956.1"/>
    <property type="molecule type" value="Genomic_DNA"/>
</dbReference>
<dbReference type="GO" id="GO:0000271">
    <property type="term" value="P:polysaccharide biosynthetic process"/>
    <property type="evidence" value="ECO:0007669"/>
    <property type="project" value="InterPro"/>
</dbReference>
<protein>
    <recommendedName>
        <fullName evidence="7">GtrA/DPMS transmembrane domain-containing protein</fullName>
    </recommendedName>
</protein>
<dbReference type="PANTHER" id="PTHR38459">
    <property type="entry name" value="PROPHAGE BACTOPRENOL-LINKED GLUCOSE TRANSLOCASE HOMOLOG"/>
    <property type="match status" value="1"/>
</dbReference>
<reference evidence="8 9" key="1">
    <citation type="submission" date="2015-12" db="EMBL/GenBank/DDBJ databases">
        <title>Haloprofundus marisrubri gen. nov., sp. nov., an extremely halophilic archaeon isolated from the Discovery deep brine-seawater interface in the Red Sea.</title>
        <authorList>
            <person name="Zhang G."/>
            <person name="Stingl U."/>
            <person name="Rashid M."/>
        </authorList>
    </citation>
    <scope>NUCLEOTIDE SEQUENCE [LARGE SCALE GENOMIC DNA]</scope>
    <source>
        <strain evidence="8 9">SB9</strain>
    </source>
</reference>
<dbReference type="Proteomes" id="UP000054387">
    <property type="component" value="Unassembled WGS sequence"/>
</dbReference>
<keyword evidence="3 6" id="KW-0812">Transmembrane</keyword>
<evidence type="ECO:0000313" key="8">
    <source>
        <dbReference type="EMBL" id="KTG08956.1"/>
    </source>
</evidence>
<dbReference type="STRING" id="1514971.AUR64_14195"/>
<keyword evidence="5 6" id="KW-0472">Membrane</keyword>
<organism evidence="8 9">
    <name type="scientific">Haloprofundus marisrubri</name>
    <dbReference type="NCBI Taxonomy" id="1514971"/>
    <lineage>
        <taxon>Archaea</taxon>
        <taxon>Methanobacteriati</taxon>
        <taxon>Methanobacteriota</taxon>
        <taxon>Stenosarchaea group</taxon>
        <taxon>Halobacteria</taxon>
        <taxon>Halobacteriales</taxon>
        <taxon>Haloferacaceae</taxon>
        <taxon>Haloprofundus</taxon>
    </lineage>
</organism>
<accession>A0A0W1R6X1</accession>
<feature type="transmembrane region" description="Helical" evidence="6">
    <location>
        <begin position="21"/>
        <end position="39"/>
    </location>
</feature>
<dbReference type="InterPro" id="IPR007267">
    <property type="entry name" value="GtrA_DPMS_TM"/>
</dbReference>
<evidence type="ECO:0000313" key="9">
    <source>
        <dbReference type="Proteomes" id="UP000054387"/>
    </source>
</evidence>
<dbReference type="Pfam" id="PF04138">
    <property type="entry name" value="GtrA_DPMS_TM"/>
    <property type="match status" value="1"/>
</dbReference>
<keyword evidence="9" id="KW-1185">Reference proteome</keyword>
<feature type="domain" description="GtrA/DPMS transmembrane" evidence="7">
    <location>
        <begin position="23"/>
        <end position="134"/>
    </location>
</feature>
<name>A0A0W1R6X1_9EURY</name>
<evidence type="ECO:0000259" key="7">
    <source>
        <dbReference type="Pfam" id="PF04138"/>
    </source>
</evidence>
<evidence type="ECO:0000256" key="4">
    <source>
        <dbReference type="ARBA" id="ARBA00022989"/>
    </source>
</evidence>
<proteinExistence type="inferred from homology"/>
<sequence length="138" mass="15146">MNTDIRRTVGVPATRERLTRLAKFALVGVSGFVVNLVVFAVIAPLFWYVVAGSLSWFVANFSSYNLNRWFTFEAADLGYVRGYAKHLSVYSVGFLVYLSSLWLFGLVVGSYAALGLATAFSGVLNFVGSEFWVFGSDG</sequence>
<evidence type="ECO:0000256" key="1">
    <source>
        <dbReference type="ARBA" id="ARBA00004141"/>
    </source>
</evidence>
<dbReference type="RefSeq" id="WP_058582109.1">
    <property type="nucleotide sequence ID" value="NZ_LOPU01000029.1"/>
</dbReference>